<proteinExistence type="inferred from homology"/>
<dbReference type="InterPro" id="IPR017972">
    <property type="entry name" value="Cyt_P450_CS"/>
</dbReference>
<evidence type="ECO:0000256" key="6">
    <source>
        <dbReference type="ARBA" id="ARBA00022723"/>
    </source>
</evidence>
<name>A0A8K0DGX9_IGNLU</name>
<sequence>MWLIIFIIALAILFYYTGIKPTKYWKDRGIPCIEPWPYVGNFAEIVFKTRAAQHVVDDVYCAFPERRYCGVYNFNIPALMLRDPELIKKIMVKEFDTFAQHRSFIPEDVDPLWNKNMFAMKGGEKWQDMRSTLSPTFTSSKMKMMFELMKDCSKQFSNYHLKQNNMVTIEIKDAFTRFATDVIATTAFGITCNSLEHKDNEFYLMGKKISDFTGLRGLSFLIAAISPTLAKILRIPVFSPEAKLFFGNLVKETIQIREEKGIVRPDMIHLLMEAKKGSLESKEQSNKAADTGFPTVHKSETGKVPKRQKTKISDEDITAQCLGFFFAGFESVSNMMCFACYELALHPYVQEILREEVDQTLTKCHGDFTYEALMGMKYLDMVVTESLRKWPPFPINDRESIRPFTIEAERPGEKPLYLPKGSVCIIPAYSIQRDPKYFPDPDKFDPERFNDENKGGINPFTFHSFGAGPRNCIGSRFALMEGKLIVAEIISKFEIVPVEKTQIPIEINTNSVTPIPTEGIWLGFKPRMRDI</sequence>
<dbReference type="PROSITE" id="PS00086">
    <property type="entry name" value="CYTOCHROME_P450"/>
    <property type="match status" value="1"/>
</dbReference>
<dbReference type="GO" id="GO:0004497">
    <property type="term" value="F:monooxygenase activity"/>
    <property type="evidence" value="ECO:0007669"/>
    <property type="project" value="UniProtKB-KW"/>
</dbReference>
<dbReference type="InterPro" id="IPR050476">
    <property type="entry name" value="Insect_CytP450_Detox"/>
</dbReference>
<organism evidence="16 17">
    <name type="scientific">Ignelater luminosus</name>
    <name type="common">Cucubano</name>
    <name type="synonym">Pyrophorus luminosus</name>
    <dbReference type="NCBI Taxonomy" id="2038154"/>
    <lineage>
        <taxon>Eukaryota</taxon>
        <taxon>Metazoa</taxon>
        <taxon>Ecdysozoa</taxon>
        <taxon>Arthropoda</taxon>
        <taxon>Hexapoda</taxon>
        <taxon>Insecta</taxon>
        <taxon>Pterygota</taxon>
        <taxon>Neoptera</taxon>
        <taxon>Endopterygota</taxon>
        <taxon>Coleoptera</taxon>
        <taxon>Polyphaga</taxon>
        <taxon>Elateriformia</taxon>
        <taxon>Elateroidea</taxon>
        <taxon>Elateridae</taxon>
        <taxon>Agrypninae</taxon>
        <taxon>Pyrophorini</taxon>
        <taxon>Ignelater</taxon>
    </lineage>
</organism>
<reference evidence="16" key="1">
    <citation type="submission" date="2019-08" db="EMBL/GenBank/DDBJ databases">
        <title>The genome of the North American firefly Photinus pyralis.</title>
        <authorList>
            <consortium name="Photinus pyralis genome working group"/>
            <person name="Fallon T.R."/>
            <person name="Sander Lower S.E."/>
            <person name="Weng J.-K."/>
        </authorList>
    </citation>
    <scope>NUCLEOTIDE SEQUENCE</scope>
    <source>
        <strain evidence="16">TRF0915ILg1</strain>
        <tissue evidence="16">Whole body</tissue>
    </source>
</reference>
<dbReference type="InterPro" id="IPR002401">
    <property type="entry name" value="Cyt_P450_E_grp-I"/>
</dbReference>
<evidence type="ECO:0008006" key="18">
    <source>
        <dbReference type="Google" id="ProtNLM"/>
    </source>
</evidence>
<dbReference type="EMBL" id="VTPC01001054">
    <property type="protein sequence ID" value="KAF2903347.1"/>
    <property type="molecule type" value="Genomic_DNA"/>
</dbReference>
<comment type="caution">
    <text evidence="16">The sequence shown here is derived from an EMBL/GenBank/DDBJ whole genome shotgun (WGS) entry which is preliminary data.</text>
</comment>
<evidence type="ECO:0000256" key="11">
    <source>
        <dbReference type="ARBA" id="ARBA00023033"/>
    </source>
</evidence>
<dbReference type="InterPro" id="IPR036396">
    <property type="entry name" value="Cyt_P450_sf"/>
</dbReference>
<evidence type="ECO:0000256" key="14">
    <source>
        <dbReference type="RuleBase" id="RU000461"/>
    </source>
</evidence>
<dbReference type="PRINTS" id="PR00463">
    <property type="entry name" value="EP450I"/>
</dbReference>
<feature type="binding site" description="axial binding residue" evidence="13">
    <location>
        <position position="472"/>
    </location>
    <ligand>
        <name>heme</name>
        <dbReference type="ChEBI" id="CHEBI:30413"/>
    </ligand>
    <ligandPart>
        <name>Fe</name>
        <dbReference type="ChEBI" id="CHEBI:18248"/>
    </ligandPart>
</feature>
<dbReference type="GO" id="GO:0005506">
    <property type="term" value="F:iron ion binding"/>
    <property type="evidence" value="ECO:0007669"/>
    <property type="project" value="InterPro"/>
</dbReference>
<protein>
    <recommendedName>
        <fullName evidence="18">Cytochrome P450</fullName>
    </recommendedName>
</protein>
<dbReference type="CDD" id="cd11056">
    <property type="entry name" value="CYP6-like"/>
    <property type="match status" value="1"/>
</dbReference>
<evidence type="ECO:0000313" key="17">
    <source>
        <dbReference type="Proteomes" id="UP000801492"/>
    </source>
</evidence>
<comment type="similarity">
    <text evidence="4 14">Belongs to the cytochrome P450 family.</text>
</comment>
<accession>A0A8K0DGX9</accession>
<evidence type="ECO:0000256" key="8">
    <source>
        <dbReference type="ARBA" id="ARBA00022848"/>
    </source>
</evidence>
<feature type="region of interest" description="Disordered" evidence="15">
    <location>
        <begin position="279"/>
        <end position="309"/>
    </location>
</feature>
<keyword evidence="6 13" id="KW-0479">Metal-binding</keyword>
<dbReference type="AlphaFoldDB" id="A0A8K0DGX9"/>
<dbReference type="PANTHER" id="PTHR24292:SF54">
    <property type="entry name" value="CYP9F3-RELATED"/>
    <property type="match status" value="1"/>
</dbReference>
<evidence type="ECO:0000256" key="5">
    <source>
        <dbReference type="ARBA" id="ARBA00022617"/>
    </source>
</evidence>
<evidence type="ECO:0000256" key="1">
    <source>
        <dbReference type="ARBA" id="ARBA00001971"/>
    </source>
</evidence>
<evidence type="ECO:0000256" key="7">
    <source>
        <dbReference type="ARBA" id="ARBA00022824"/>
    </source>
</evidence>
<dbReference type="Proteomes" id="UP000801492">
    <property type="component" value="Unassembled WGS sequence"/>
</dbReference>
<keyword evidence="8" id="KW-0492">Microsome</keyword>
<evidence type="ECO:0000256" key="2">
    <source>
        <dbReference type="ARBA" id="ARBA00004174"/>
    </source>
</evidence>
<evidence type="ECO:0000256" key="4">
    <source>
        <dbReference type="ARBA" id="ARBA00010617"/>
    </source>
</evidence>
<evidence type="ECO:0000256" key="13">
    <source>
        <dbReference type="PIRSR" id="PIRSR602401-1"/>
    </source>
</evidence>
<keyword evidence="11 14" id="KW-0503">Monooxygenase</keyword>
<keyword evidence="12" id="KW-0472">Membrane</keyword>
<keyword evidence="17" id="KW-1185">Reference proteome</keyword>
<keyword evidence="5 13" id="KW-0349">Heme</keyword>
<dbReference type="PANTHER" id="PTHR24292">
    <property type="entry name" value="CYTOCHROME P450"/>
    <property type="match status" value="1"/>
</dbReference>
<evidence type="ECO:0000313" key="16">
    <source>
        <dbReference type="EMBL" id="KAF2903347.1"/>
    </source>
</evidence>
<dbReference type="GO" id="GO:0005789">
    <property type="term" value="C:endoplasmic reticulum membrane"/>
    <property type="evidence" value="ECO:0007669"/>
    <property type="project" value="UniProtKB-SubCell"/>
</dbReference>
<evidence type="ECO:0000256" key="15">
    <source>
        <dbReference type="SAM" id="MobiDB-lite"/>
    </source>
</evidence>
<dbReference type="Pfam" id="PF00067">
    <property type="entry name" value="p450"/>
    <property type="match status" value="1"/>
</dbReference>
<dbReference type="OrthoDB" id="2789670at2759"/>
<dbReference type="GO" id="GO:0020037">
    <property type="term" value="F:heme binding"/>
    <property type="evidence" value="ECO:0007669"/>
    <property type="project" value="InterPro"/>
</dbReference>
<dbReference type="PRINTS" id="PR00385">
    <property type="entry name" value="P450"/>
</dbReference>
<dbReference type="GO" id="GO:0016705">
    <property type="term" value="F:oxidoreductase activity, acting on paired donors, with incorporation or reduction of molecular oxygen"/>
    <property type="evidence" value="ECO:0007669"/>
    <property type="project" value="InterPro"/>
</dbReference>
<keyword evidence="9 14" id="KW-0560">Oxidoreductase</keyword>
<evidence type="ECO:0000256" key="10">
    <source>
        <dbReference type="ARBA" id="ARBA00023004"/>
    </source>
</evidence>
<comment type="cofactor">
    <cofactor evidence="1 13">
        <name>heme</name>
        <dbReference type="ChEBI" id="CHEBI:30413"/>
    </cofactor>
</comment>
<gene>
    <name evidence="16" type="ORF">ILUMI_02843</name>
</gene>
<comment type="subcellular location">
    <subcellularLocation>
        <location evidence="3">Endoplasmic reticulum membrane</location>
        <topology evidence="3">Peripheral membrane protein</topology>
    </subcellularLocation>
    <subcellularLocation>
        <location evidence="2">Microsome membrane</location>
        <topology evidence="2">Peripheral membrane protein</topology>
    </subcellularLocation>
</comment>
<keyword evidence="10 13" id="KW-0408">Iron</keyword>
<dbReference type="Gene3D" id="1.10.630.10">
    <property type="entry name" value="Cytochrome P450"/>
    <property type="match status" value="1"/>
</dbReference>
<dbReference type="InterPro" id="IPR001128">
    <property type="entry name" value="Cyt_P450"/>
</dbReference>
<dbReference type="SUPFAM" id="SSF48264">
    <property type="entry name" value="Cytochrome P450"/>
    <property type="match status" value="1"/>
</dbReference>
<keyword evidence="7" id="KW-0256">Endoplasmic reticulum</keyword>
<evidence type="ECO:0000256" key="9">
    <source>
        <dbReference type="ARBA" id="ARBA00023002"/>
    </source>
</evidence>
<dbReference type="FunFam" id="1.10.630.10:FF:000042">
    <property type="entry name" value="Cytochrome P450"/>
    <property type="match status" value="1"/>
</dbReference>
<evidence type="ECO:0000256" key="3">
    <source>
        <dbReference type="ARBA" id="ARBA00004406"/>
    </source>
</evidence>
<evidence type="ECO:0000256" key="12">
    <source>
        <dbReference type="ARBA" id="ARBA00023136"/>
    </source>
</evidence>